<gene>
    <name evidence="2" type="ORF">FXF68_07720</name>
</gene>
<dbReference type="InterPro" id="IPR011037">
    <property type="entry name" value="Pyrv_Knase-like_insert_dom_sf"/>
</dbReference>
<feature type="domain" description="MOSC" evidence="1">
    <location>
        <begin position="131"/>
        <end position="274"/>
    </location>
</feature>
<keyword evidence="3" id="KW-1185">Reference proteome</keyword>
<dbReference type="SUPFAM" id="SSF141673">
    <property type="entry name" value="MOSC N-terminal domain-like"/>
    <property type="match status" value="1"/>
</dbReference>
<dbReference type="InterPro" id="IPR005302">
    <property type="entry name" value="MoCF_Sase_C"/>
</dbReference>
<name>A0A5D3FTH0_9ACTN</name>
<organism evidence="2 3">
    <name type="scientific">Actinomadura decatromicini</name>
    <dbReference type="NCBI Taxonomy" id="2604572"/>
    <lineage>
        <taxon>Bacteria</taxon>
        <taxon>Bacillati</taxon>
        <taxon>Actinomycetota</taxon>
        <taxon>Actinomycetes</taxon>
        <taxon>Streptosporangiales</taxon>
        <taxon>Thermomonosporaceae</taxon>
        <taxon>Actinomadura</taxon>
    </lineage>
</organism>
<dbReference type="PANTHER" id="PTHR14237:SF19">
    <property type="entry name" value="MITOCHONDRIAL AMIDOXIME REDUCING COMPONENT 1"/>
    <property type="match status" value="1"/>
</dbReference>
<dbReference type="RefSeq" id="WP_148758283.1">
    <property type="nucleotide sequence ID" value="NZ_VSRQ01000002.1"/>
</dbReference>
<accession>A0A5D3FTH0</accession>
<dbReference type="Pfam" id="PF03473">
    <property type="entry name" value="MOSC"/>
    <property type="match status" value="1"/>
</dbReference>
<dbReference type="Proteomes" id="UP000323505">
    <property type="component" value="Unassembled WGS sequence"/>
</dbReference>
<evidence type="ECO:0000313" key="3">
    <source>
        <dbReference type="Proteomes" id="UP000323505"/>
    </source>
</evidence>
<sequence length="279" mass="30357">MTATPTATPTATLTELNAYPLKSGHGTALRSAELTATGLPFDREFMLVTPEGRFLSQRELAEMALLRPSFDGEILTVNGRDAERLAPKALSHKAVDDGEVLDVLVHRTECRGIDQGDEAAAWFSSFLDRECRLVRFTGHRPTSRGGGVVKFADSHPLLVISAESLADLNERLAGRVDEPLPMNRFRPSLVIEGLGPYAEDDVRLLRVGATVIEVVKACARCVITTTDQETGERGREPLRTLASYRTRDRGIRFGVNAVPRTLGPLAVGDPVEVLEARSG</sequence>
<dbReference type="AlphaFoldDB" id="A0A5D3FTH0"/>
<proteinExistence type="predicted"/>
<comment type="caution">
    <text evidence="2">The sequence shown here is derived from an EMBL/GenBank/DDBJ whole genome shotgun (WGS) entry which is preliminary data.</text>
</comment>
<evidence type="ECO:0000259" key="1">
    <source>
        <dbReference type="PROSITE" id="PS51340"/>
    </source>
</evidence>
<evidence type="ECO:0000313" key="2">
    <source>
        <dbReference type="EMBL" id="TYK50415.1"/>
    </source>
</evidence>
<dbReference type="GO" id="GO:0003824">
    <property type="term" value="F:catalytic activity"/>
    <property type="evidence" value="ECO:0007669"/>
    <property type="project" value="InterPro"/>
</dbReference>
<dbReference type="SUPFAM" id="SSF50800">
    <property type="entry name" value="PK beta-barrel domain-like"/>
    <property type="match status" value="1"/>
</dbReference>
<reference evidence="2 3" key="1">
    <citation type="submission" date="2019-08" db="EMBL/GenBank/DDBJ databases">
        <title>Actinomadura sp. nov. CYP1-5 isolated from mountain soil.</title>
        <authorList>
            <person name="Songsumanus A."/>
            <person name="Kuncharoen N."/>
            <person name="Kudo T."/>
            <person name="Yuki M."/>
            <person name="Igarashi Y."/>
            <person name="Tanasupawat S."/>
        </authorList>
    </citation>
    <scope>NUCLEOTIDE SEQUENCE [LARGE SCALE GENOMIC DNA]</scope>
    <source>
        <strain evidence="2 3">CYP1-5</strain>
    </source>
</reference>
<dbReference type="EMBL" id="VSRQ01000002">
    <property type="protein sequence ID" value="TYK50415.1"/>
    <property type="molecule type" value="Genomic_DNA"/>
</dbReference>
<dbReference type="GO" id="GO:0030151">
    <property type="term" value="F:molybdenum ion binding"/>
    <property type="evidence" value="ECO:0007669"/>
    <property type="project" value="InterPro"/>
</dbReference>
<dbReference type="PROSITE" id="PS51340">
    <property type="entry name" value="MOSC"/>
    <property type="match status" value="1"/>
</dbReference>
<dbReference type="Pfam" id="PF03476">
    <property type="entry name" value="MOSC_N"/>
    <property type="match status" value="1"/>
</dbReference>
<dbReference type="InterPro" id="IPR005303">
    <property type="entry name" value="MOCOS_middle"/>
</dbReference>
<protein>
    <submittedName>
        <fullName evidence="2">MOSC domain-containing protein</fullName>
    </submittedName>
</protein>
<dbReference type="PANTHER" id="PTHR14237">
    <property type="entry name" value="MOLYBDOPTERIN COFACTOR SULFURASE MOSC"/>
    <property type="match status" value="1"/>
</dbReference>
<dbReference type="GO" id="GO:0030170">
    <property type="term" value="F:pyridoxal phosphate binding"/>
    <property type="evidence" value="ECO:0007669"/>
    <property type="project" value="InterPro"/>
</dbReference>